<dbReference type="InterPro" id="IPR013083">
    <property type="entry name" value="Znf_RING/FYVE/PHD"/>
</dbReference>
<dbReference type="PROSITE" id="PS50088">
    <property type="entry name" value="ANK_REPEAT"/>
    <property type="match status" value="1"/>
</dbReference>
<dbReference type="InterPro" id="IPR002110">
    <property type="entry name" value="Ankyrin_rpt"/>
</dbReference>
<feature type="domain" description="RING-type" evidence="18">
    <location>
        <begin position="327"/>
        <end position="571"/>
    </location>
</feature>
<dbReference type="InterPro" id="IPR044066">
    <property type="entry name" value="TRIAD_supradom"/>
</dbReference>
<dbReference type="PROSITE" id="PS50297">
    <property type="entry name" value="ANK_REP_REGION"/>
    <property type="match status" value="1"/>
</dbReference>
<dbReference type="GO" id="GO:0044218">
    <property type="term" value="C:other organism cell membrane"/>
    <property type="evidence" value="ECO:0007669"/>
    <property type="project" value="UniProtKB-KW"/>
</dbReference>
<dbReference type="PROSITE" id="PS51873">
    <property type="entry name" value="TRIAD"/>
    <property type="match status" value="1"/>
</dbReference>
<keyword evidence="15" id="KW-0040">ANK repeat</keyword>
<keyword evidence="5" id="KW-0268">Exocytosis</keyword>
<keyword evidence="9" id="KW-0677">Repeat</keyword>
<feature type="repeat" description="ANK" evidence="15">
    <location>
        <begin position="154"/>
        <end position="186"/>
    </location>
</feature>
<dbReference type="Pfam" id="PF01485">
    <property type="entry name" value="IBR"/>
    <property type="match status" value="1"/>
</dbReference>
<dbReference type="Pfam" id="PF22191">
    <property type="entry name" value="IBR_1"/>
    <property type="match status" value="1"/>
</dbReference>
<evidence type="ECO:0000313" key="19">
    <source>
        <dbReference type="EMBL" id="RWS26962.1"/>
    </source>
</evidence>
<dbReference type="VEuPathDB" id="VectorBase:LDEU005078"/>
<evidence type="ECO:0000256" key="13">
    <source>
        <dbReference type="ARBA" id="ARBA00023028"/>
    </source>
</evidence>
<feature type="domain" description="RING-type" evidence="17">
    <location>
        <begin position="331"/>
        <end position="377"/>
    </location>
</feature>
<comment type="subcellular location">
    <subcellularLocation>
        <location evidence="2">Target cell membrane</location>
    </subcellularLocation>
</comment>
<keyword evidence="13" id="KW-0528">Neurotoxin</keyword>
<evidence type="ECO:0000256" key="11">
    <source>
        <dbReference type="ARBA" id="ARBA00022786"/>
    </source>
</evidence>
<proteinExistence type="predicted"/>
<dbReference type="GO" id="GO:0006887">
    <property type="term" value="P:exocytosis"/>
    <property type="evidence" value="ECO:0007669"/>
    <property type="project" value="UniProtKB-KW"/>
</dbReference>
<dbReference type="Pfam" id="PF00023">
    <property type="entry name" value="Ank"/>
    <property type="match status" value="1"/>
</dbReference>
<dbReference type="GO" id="GO:0061630">
    <property type="term" value="F:ubiquitin protein ligase activity"/>
    <property type="evidence" value="ECO:0007669"/>
    <property type="project" value="UniProtKB-EC"/>
</dbReference>
<evidence type="ECO:0000256" key="14">
    <source>
        <dbReference type="ARBA" id="ARBA00023298"/>
    </source>
</evidence>
<dbReference type="GO" id="GO:0008270">
    <property type="term" value="F:zinc ion binding"/>
    <property type="evidence" value="ECO:0007669"/>
    <property type="project" value="UniProtKB-KW"/>
</dbReference>
<evidence type="ECO:0000256" key="8">
    <source>
        <dbReference type="ARBA" id="ARBA00022723"/>
    </source>
</evidence>
<keyword evidence="8" id="KW-0479">Metal-binding</keyword>
<keyword evidence="6" id="KW-1052">Target cell membrane</keyword>
<organism evidence="19 20">
    <name type="scientific">Leptotrombidium deliense</name>
    <dbReference type="NCBI Taxonomy" id="299467"/>
    <lineage>
        <taxon>Eukaryota</taxon>
        <taxon>Metazoa</taxon>
        <taxon>Ecdysozoa</taxon>
        <taxon>Arthropoda</taxon>
        <taxon>Chelicerata</taxon>
        <taxon>Arachnida</taxon>
        <taxon>Acari</taxon>
        <taxon>Acariformes</taxon>
        <taxon>Trombidiformes</taxon>
        <taxon>Prostigmata</taxon>
        <taxon>Anystina</taxon>
        <taxon>Parasitengona</taxon>
        <taxon>Trombiculoidea</taxon>
        <taxon>Trombiculidae</taxon>
        <taxon>Leptotrombidium</taxon>
    </lineage>
</organism>
<dbReference type="Gene3D" id="1.25.40.20">
    <property type="entry name" value="Ankyrin repeat-containing domain"/>
    <property type="match status" value="1"/>
</dbReference>
<keyword evidence="10 16" id="KW-0863">Zinc-finger</keyword>
<evidence type="ECO:0000256" key="7">
    <source>
        <dbReference type="ARBA" id="ARBA00022679"/>
    </source>
</evidence>
<keyword evidence="14" id="KW-1053">Target membrane</keyword>
<dbReference type="InterPro" id="IPR031127">
    <property type="entry name" value="E3_UB_ligase_RBR"/>
</dbReference>
<keyword evidence="12" id="KW-0862">Zinc</keyword>
<name>A0A443SHJ8_9ACAR</name>
<evidence type="ECO:0000256" key="4">
    <source>
        <dbReference type="ARBA" id="ARBA00012251"/>
    </source>
</evidence>
<gene>
    <name evidence="19" type="ORF">B4U80_00802</name>
</gene>
<comment type="pathway">
    <text evidence="3">Protein modification; protein ubiquitination.</text>
</comment>
<dbReference type="PROSITE" id="PS00518">
    <property type="entry name" value="ZF_RING_1"/>
    <property type="match status" value="1"/>
</dbReference>
<evidence type="ECO:0000256" key="1">
    <source>
        <dbReference type="ARBA" id="ARBA00001798"/>
    </source>
</evidence>
<comment type="caution">
    <text evidence="19">The sequence shown here is derived from an EMBL/GenBank/DDBJ whole genome shotgun (WGS) entry which is preliminary data.</text>
</comment>
<evidence type="ECO:0000256" key="15">
    <source>
        <dbReference type="PROSITE-ProRule" id="PRU00023"/>
    </source>
</evidence>
<evidence type="ECO:0000256" key="2">
    <source>
        <dbReference type="ARBA" id="ARBA00004175"/>
    </source>
</evidence>
<dbReference type="EC" id="2.3.2.31" evidence="4"/>
<dbReference type="InterPro" id="IPR017907">
    <property type="entry name" value="Znf_RING_CS"/>
</dbReference>
<evidence type="ECO:0000256" key="10">
    <source>
        <dbReference type="ARBA" id="ARBA00022771"/>
    </source>
</evidence>
<dbReference type="GO" id="GO:0016567">
    <property type="term" value="P:protein ubiquitination"/>
    <property type="evidence" value="ECO:0007669"/>
    <property type="project" value="InterPro"/>
</dbReference>
<comment type="catalytic activity">
    <reaction evidence="1">
        <text>[E2 ubiquitin-conjugating enzyme]-S-ubiquitinyl-L-cysteine + [acceptor protein]-L-lysine = [E2 ubiquitin-conjugating enzyme]-L-cysteine + [acceptor protein]-N(6)-ubiquitinyl-L-lysine.</text>
        <dbReference type="EC" id="2.3.2.31"/>
    </reaction>
</comment>
<reference evidence="19 20" key="1">
    <citation type="journal article" date="2018" name="Gigascience">
        <title>Genomes of trombidid mites reveal novel predicted allergens and laterally-transferred genes associated with secondary metabolism.</title>
        <authorList>
            <person name="Dong X."/>
            <person name="Chaisiri K."/>
            <person name="Xia D."/>
            <person name="Armstrong S.D."/>
            <person name="Fang Y."/>
            <person name="Donnelly M.J."/>
            <person name="Kadowaki T."/>
            <person name="McGarry J.W."/>
            <person name="Darby A.C."/>
            <person name="Makepeace B.L."/>
        </authorList>
    </citation>
    <scope>NUCLEOTIDE SEQUENCE [LARGE SCALE GENOMIC DNA]</scope>
    <source>
        <strain evidence="19">UoL-UT</strain>
    </source>
</reference>
<keyword evidence="13" id="KW-0638">Presynaptic neurotoxin</keyword>
<evidence type="ECO:0000256" key="5">
    <source>
        <dbReference type="ARBA" id="ARBA00022483"/>
    </source>
</evidence>
<sequence length="1016" mass="116261">MGTTSTKLRRYLQSGDEYNVLKTLHTHPDFLRNFDCNQPLSSDAYQNSAVHLAAKFGIKPLIRIFLFDLNGNPNVTNAFRQTALHLINQIPRQQKQHQSNTSDGNRRSGVSVAIQERRAMCTAIILQWKRQCSSIEDIDRNDNESVNISAIDANGNTALHYAAASGLFKSVQLLVDWGIALFIKNKEGDTACDLAENNRFFDIAAYLEVAMVFGNEKQRQSASTSTINNAIEYLMNGGNNGLRQQDLQEAKDQLLVETSDMFHITLFAAEALLRNYEWSREVLLEDWIRSPKSCFEKAGIPPPSDEECCELTSHQVHLARSESLINTNFTCGICLMEISEFDSNLLIPCNHLFCANCWREYLTMKIEEGDVYAIFCPAYECIHLVPVELLESVVSPEVIRRYLQIDLNVFVETNPKIKWCPAPGCGKAVRISESDLPLLKEPVVIGSAPPLPAISHAVDCGSGHYFCWECLNNAHAPCGCTLWEEWLFKVCDIKPEELRKSYAITEEAANNLWLIKHSKQCPKCKAHIQKLDGCNHMKCSKCKHDFCWVCLEPWRKHSSATGGYFKCNRSEVVQKVRENVIQMKKDALARNSEVYDIKRFVRHYTRYKMNEDTGKSEQEMLPAVKNKEYILLRKWQKLKKSDGCEETEEDTTKQAFLTNAVLELCKTRRVLCGAYVYSYYLDNHTYSETLNDYIEDLESAAEVVSKIVRGAYVKCSRNKVIELTCKVKRKRIEFLKTISQGLNICETSPKPKRRRRVRRRRPYFPKLKIDPFTNDYYFEDSEVERELLESLNDDPVIKLDSKNPWVKDSSGKHANLAIYDWPEEDDEDDDLEDCDDEDNDSDFESLGICKRKGCFRRRVKNPRSNEVHDYCSLKCKQLAEIEKEEINRPKIEHDDSMDLTLAVEMSKLQAIEAKQSRQSMSLQDDDSSLLSLDESGTSIFDAIIGDISRPASNVKEIASSSTSRGKQSVAHRAISFFLKSPYNNPSTSKNLNDNYVDNKIEKELFADNDVDDRIYF</sequence>
<dbReference type="Pfam" id="PF00097">
    <property type="entry name" value="zf-C3HC4"/>
    <property type="match status" value="1"/>
</dbReference>
<dbReference type="OrthoDB" id="69641at2759"/>
<evidence type="ECO:0000256" key="16">
    <source>
        <dbReference type="PROSITE-ProRule" id="PRU00175"/>
    </source>
</evidence>
<accession>A0A443SHJ8</accession>
<dbReference type="InterPro" id="IPR036770">
    <property type="entry name" value="Ankyrin_rpt-contain_sf"/>
</dbReference>
<dbReference type="PANTHER" id="PTHR11685">
    <property type="entry name" value="RBR FAMILY RING FINGER AND IBR DOMAIN-CONTAINING"/>
    <property type="match status" value="1"/>
</dbReference>
<dbReference type="Gene3D" id="3.30.40.10">
    <property type="entry name" value="Zinc/RING finger domain, C3HC4 (zinc finger)"/>
    <property type="match status" value="1"/>
</dbReference>
<dbReference type="Proteomes" id="UP000288716">
    <property type="component" value="Unassembled WGS sequence"/>
</dbReference>
<dbReference type="InterPro" id="IPR001841">
    <property type="entry name" value="Znf_RING"/>
</dbReference>
<evidence type="ECO:0000259" key="18">
    <source>
        <dbReference type="PROSITE" id="PS51873"/>
    </source>
</evidence>
<dbReference type="Gene3D" id="1.20.120.1750">
    <property type="match status" value="1"/>
</dbReference>
<keyword evidence="20" id="KW-1185">Reference proteome</keyword>
<dbReference type="InterPro" id="IPR002867">
    <property type="entry name" value="IBR_dom"/>
</dbReference>
<keyword evidence="13" id="KW-0800">Toxin</keyword>
<dbReference type="SUPFAM" id="SSF48403">
    <property type="entry name" value="Ankyrin repeat"/>
    <property type="match status" value="1"/>
</dbReference>
<dbReference type="SMART" id="SM00647">
    <property type="entry name" value="IBR"/>
    <property type="match status" value="2"/>
</dbReference>
<evidence type="ECO:0000256" key="3">
    <source>
        <dbReference type="ARBA" id="ARBA00004906"/>
    </source>
</evidence>
<keyword evidence="7" id="KW-0808">Transferase</keyword>
<evidence type="ECO:0000256" key="6">
    <source>
        <dbReference type="ARBA" id="ARBA00022537"/>
    </source>
</evidence>
<protein>
    <recommendedName>
        <fullName evidence="4">RBR-type E3 ubiquitin transferase</fullName>
        <ecNumber evidence="4">2.3.2.31</ecNumber>
    </recommendedName>
</protein>
<dbReference type="GO" id="GO:0044231">
    <property type="term" value="C:host cell presynaptic membrane"/>
    <property type="evidence" value="ECO:0007669"/>
    <property type="project" value="UniProtKB-KW"/>
</dbReference>
<dbReference type="FunFam" id="3.30.40.10:FF:000424">
    <property type="entry name" value="RBR-type E3 ubiquitin transferase"/>
    <property type="match status" value="1"/>
</dbReference>
<dbReference type="InterPro" id="IPR018957">
    <property type="entry name" value="Znf_C3HC4_RING-type"/>
</dbReference>
<dbReference type="SUPFAM" id="SSF57850">
    <property type="entry name" value="RING/U-box"/>
    <property type="match status" value="3"/>
</dbReference>
<keyword evidence="14" id="KW-0472">Membrane</keyword>
<dbReference type="PROSITE" id="PS50089">
    <property type="entry name" value="ZF_RING_2"/>
    <property type="match status" value="1"/>
</dbReference>
<evidence type="ECO:0000256" key="12">
    <source>
        <dbReference type="ARBA" id="ARBA00022833"/>
    </source>
</evidence>
<dbReference type="AlphaFoldDB" id="A0A443SHJ8"/>
<keyword evidence="11" id="KW-0833">Ubl conjugation pathway</keyword>
<evidence type="ECO:0000256" key="9">
    <source>
        <dbReference type="ARBA" id="ARBA00022737"/>
    </source>
</evidence>
<evidence type="ECO:0000259" key="17">
    <source>
        <dbReference type="PROSITE" id="PS50089"/>
    </source>
</evidence>
<dbReference type="CDD" id="cd20346">
    <property type="entry name" value="BRcat_RBR_ANKIB1"/>
    <property type="match status" value="1"/>
</dbReference>
<evidence type="ECO:0000313" key="20">
    <source>
        <dbReference type="Proteomes" id="UP000288716"/>
    </source>
</evidence>
<dbReference type="EMBL" id="NCKV01002353">
    <property type="protein sequence ID" value="RWS26962.1"/>
    <property type="molecule type" value="Genomic_DNA"/>
</dbReference>
<dbReference type="STRING" id="299467.A0A443SHJ8"/>